<evidence type="ECO:0000313" key="9">
    <source>
        <dbReference type="Proteomes" id="UP000809829"/>
    </source>
</evidence>
<dbReference type="InterPro" id="IPR036249">
    <property type="entry name" value="Thioredoxin-like_sf"/>
</dbReference>
<keyword evidence="9" id="KW-1185">Reference proteome</keyword>
<reference evidence="8 9" key="1">
    <citation type="submission" date="2021-01" db="EMBL/GenBank/DDBJ databases">
        <title>Genomic Encyclopedia of Type Strains, Phase IV (KMG-IV): sequencing the most valuable type-strain genomes for metagenomic binning, comparative biology and taxonomic classification.</title>
        <authorList>
            <person name="Goeker M."/>
        </authorList>
    </citation>
    <scope>NUCLEOTIDE SEQUENCE [LARGE SCALE GENOMIC DNA]</scope>
    <source>
        <strain evidence="8 9">DSM 104297</strain>
    </source>
</reference>
<comment type="similarity">
    <text evidence="1">Belongs to the peroxiredoxin family. AhpC/Prx1 subfamily.</text>
</comment>
<evidence type="ECO:0000256" key="4">
    <source>
        <dbReference type="ARBA" id="ARBA00023002"/>
    </source>
</evidence>
<organism evidence="8 9">
    <name type="scientific">Priestia iocasae</name>
    <dbReference type="NCBI Taxonomy" id="2291674"/>
    <lineage>
        <taxon>Bacteria</taxon>
        <taxon>Bacillati</taxon>
        <taxon>Bacillota</taxon>
        <taxon>Bacilli</taxon>
        <taxon>Bacillales</taxon>
        <taxon>Bacillaceae</taxon>
        <taxon>Priestia</taxon>
    </lineage>
</organism>
<feature type="domain" description="Thioredoxin" evidence="7">
    <location>
        <begin position="2"/>
        <end position="161"/>
    </location>
</feature>
<accession>A0ABS2QRZ7</accession>
<dbReference type="InterPro" id="IPR000866">
    <property type="entry name" value="AhpC/TSA"/>
</dbReference>
<dbReference type="RefSeq" id="WP_338038865.1">
    <property type="nucleotide sequence ID" value="NZ_JAFBFC010000001.1"/>
</dbReference>
<keyword evidence="6" id="KW-0676">Redox-active center</keyword>
<dbReference type="SUPFAM" id="SSF52833">
    <property type="entry name" value="Thioredoxin-like"/>
    <property type="match status" value="1"/>
</dbReference>
<dbReference type="InterPro" id="IPR013766">
    <property type="entry name" value="Thioredoxin_domain"/>
</dbReference>
<dbReference type="Gene3D" id="3.40.30.10">
    <property type="entry name" value="Glutaredoxin"/>
    <property type="match status" value="1"/>
</dbReference>
<evidence type="ECO:0000256" key="5">
    <source>
        <dbReference type="ARBA" id="ARBA00023157"/>
    </source>
</evidence>
<dbReference type="InterPro" id="IPR024706">
    <property type="entry name" value="Peroxiredoxin_AhpC-typ"/>
</dbReference>
<evidence type="ECO:0000256" key="2">
    <source>
        <dbReference type="ARBA" id="ARBA00022559"/>
    </source>
</evidence>
<sequence length="178" mass="19748">MLNIGTQAPHFTVNTVSSHSTLPIPVSLDAYKGKWLVLFFYPYSFSIVCPTEIKSLDRNLPEFEELNTEVLAISTDSVFTQRAWLKADHPNAIGTINVKLASDFTKEVTQAYDVLQPETGASYRATFIIDPKGTIQYATMTNDNVGRSAVETLRVLKALQTGGYCPMDWNVGDHVLQS</sequence>
<protein>
    <submittedName>
        <fullName evidence="8">Alkyl hydroperoxide reductase subunit AhpC</fullName>
    </submittedName>
</protein>
<dbReference type="PIRSF" id="PIRSF000239">
    <property type="entry name" value="AHPC"/>
    <property type="match status" value="1"/>
</dbReference>
<dbReference type="Pfam" id="PF00578">
    <property type="entry name" value="AhpC-TSA"/>
    <property type="match status" value="1"/>
</dbReference>
<evidence type="ECO:0000256" key="3">
    <source>
        <dbReference type="ARBA" id="ARBA00022862"/>
    </source>
</evidence>
<dbReference type="CDD" id="cd03015">
    <property type="entry name" value="PRX_Typ2cys"/>
    <property type="match status" value="1"/>
</dbReference>
<dbReference type="PANTHER" id="PTHR10681">
    <property type="entry name" value="THIOREDOXIN PEROXIDASE"/>
    <property type="match status" value="1"/>
</dbReference>
<dbReference type="Proteomes" id="UP000809829">
    <property type="component" value="Unassembled WGS sequence"/>
</dbReference>
<evidence type="ECO:0000313" key="8">
    <source>
        <dbReference type="EMBL" id="MBM7702068.1"/>
    </source>
</evidence>
<proteinExistence type="inferred from homology"/>
<name>A0ABS2QRZ7_9BACI</name>
<gene>
    <name evidence="8" type="ORF">JOC83_000894</name>
</gene>
<dbReference type="InterPro" id="IPR050217">
    <property type="entry name" value="Peroxiredoxin"/>
</dbReference>
<evidence type="ECO:0000259" key="7">
    <source>
        <dbReference type="PROSITE" id="PS51352"/>
    </source>
</evidence>
<comment type="caution">
    <text evidence="8">The sequence shown here is derived from an EMBL/GenBank/DDBJ whole genome shotgun (WGS) entry which is preliminary data.</text>
</comment>
<dbReference type="PANTHER" id="PTHR10681:SF121">
    <property type="entry name" value="ALKYL HYDROPEROXIDE REDUCTASE C"/>
    <property type="match status" value="1"/>
</dbReference>
<keyword evidence="2" id="KW-0575">Peroxidase</keyword>
<evidence type="ECO:0000256" key="1">
    <source>
        <dbReference type="ARBA" id="ARBA00009796"/>
    </source>
</evidence>
<keyword evidence="3" id="KW-0049">Antioxidant</keyword>
<dbReference type="PROSITE" id="PS51352">
    <property type="entry name" value="THIOREDOXIN_2"/>
    <property type="match status" value="1"/>
</dbReference>
<keyword evidence="4" id="KW-0560">Oxidoreductase</keyword>
<dbReference type="EMBL" id="JAFBFC010000001">
    <property type="protein sequence ID" value="MBM7702068.1"/>
    <property type="molecule type" value="Genomic_DNA"/>
</dbReference>
<evidence type="ECO:0000256" key="6">
    <source>
        <dbReference type="ARBA" id="ARBA00023284"/>
    </source>
</evidence>
<keyword evidence="5" id="KW-1015">Disulfide bond</keyword>